<evidence type="ECO:0000313" key="1">
    <source>
        <dbReference type="EMBL" id="KKL67530.1"/>
    </source>
</evidence>
<dbReference type="EMBL" id="LAZR01026829">
    <property type="protein sequence ID" value="KKL67530.1"/>
    <property type="molecule type" value="Genomic_DNA"/>
</dbReference>
<name>A0A0F9GDJ5_9ZZZZ</name>
<dbReference type="AlphaFoldDB" id="A0A0F9GDJ5"/>
<organism evidence="1">
    <name type="scientific">marine sediment metagenome</name>
    <dbReference type="NCBI Taxonomy" id="412755"/>
    <lineage>
        <taxon>unclassified sequences</taxon>
        <taxon>metagenomes</taxon>
        <taxon>ecological metagenomes</taxon>
    </lineage>
</organism>
<proteinExistence type="predicted"/>
<reference evidence="1" key="1">
    <citation type="journal article" date="2015" name="Nature">
        <title>Complex archaea that bridge the gap between prokaryotes and eukaryotes.</title>
        <authorList>
            <person name="Spang A."/>
            <person name="Saw J.H."/>
            <person name="Jorgensen S.L."/>
            <person name="Zaremba-Niedzwiedzka K."/>
            <person name="Martijn J."/>
            <person name="Lind A.E."/>
            <person name="van Eijk R."/>
            <person name="Schleper C."/>
            <person name="Guy L."/>
            <person name="Ettema T.J."/>
        </authorList>
    </citation>
    <scope>NUCLEOTIDE SEQUENCE</scope>
</reference>
<comment type="caution">
    <text evidence="1">The sequence shown here is derived from an EMBL/GenBank/DDBJ whole genome shotgun (WGS) entry which is preliminary data.</text>
</comment>
<gene>
    <name evidence="1" type="ORF">LCGC14_2134110</name>
</gene>
<accession>A0A0F9GDJ5</accession>
<protein>
    <submittedName>
        <fullName evidence="1">Uncharacterized protein</fullName>
    </submittedName>
</protein>
<sequence>MERDINTVIAELRIICADHPKAAIDIEEQIKVLELWNPDCRMKADSLEDAELGKKLLGEIGGYGVVMAVIPKGDRAQVVVGTSVKGEHILHCADAIMERCRKITEDVMKDYPMIAIRHLMKHAPEDFMKKMSGL</sequence>